<evidence type="ECO:0000313" key="1">
    <source>
        <dbReference type="EMBL" id="JAT20205.1"/>
    </source>
</evidence>
<dbReference type="AlphaFoldDB" id="A0A1B6L983"/>
<dbReference type="PANTHER" id="PTHR10773">
    <property type="entry name" value="DNA-DIRECTED RNA POLYMERASES I, II, AND III SUBUNIT RPABC2"/>
    <property type="match status" value="1"/>
</dbReference>
<protein>
    <submittedName>
        <fullName evidence="1">Uncharacterized protein</fullName>
    </submittedName>
</protein>
<dbReference type="PANTHER" id="PTHR10773:SF19">
    <property type="match status" value="1"/>
</dbReference>
<feature type="non-terminal residue" evidence="1">
    <location>
        <position position="190"/>
    </location>
</feature>
<proteinExistence type="predicted"/>
<reference evidence="1" key="1">
    <citation type="submission" date="2015-11" db="EMBL/GenBank/DDBJ databases">
        <title>De novo transcriptome assembly of four potential Pierce s Disease insect vectors from Arizona vineyards.</title>
        <authorList>
            <person name="Tassone E.E."/>
        </authorList>
    </citation>
    <scope>NUCLEOTIDE SEQUENCE</scope>
</reference>
<feature type="non-terminal residue" evidence="1">
    <location>
        <position position="1"/>
    </location>
</feature>
<gene>
    <name evidence="1" type="ORF">g.51949</name>
</gene>
<accession>A0A1B6L983</accession>
<name>A0A1B6L983_9HEMI</name>
<dbReference type="EMBL" id="GEBQ01019772">
    <property type="protein sequence ID" value="JAT20205.1"/>
    <property type="molecule type" value="Transcribed_RNA"/>
</dbReference>
<organism evidence="1">
    <name type="scientific">Graphocephala atropunctata</name>
    <dbReference type="NCBI Taxonomy" id="36148"/>
    <lineage>
        <taxon>Eukaryota</taxon>
        <taxon>Metazoa</taxon>
        <taxon>Ecdysozoa</taxon>
        <taxon>Arthropoda</taxon>
        <taxon>Hexapoda</taxon>
        <taxon>Insecta</taxon>
        <taxon>Pterygota</taxon>
        <taxon>Neoptera</taxon>
        <taxon>Paraneoptera</taxon>
        <taxon>Hemiptera</taxon>
        <taxon>Auchenorrhyncha</taxon>
        <taxon>Membracoidea</taxon>
        <taxon>Cicadellidae</taxon>
        <taxon>Cicadellinae</taxon>
        <taxon>Cicadellini</taxon>
        <taxon>Graphocephala</taxon>
    </lineage>
</organism>
<sequence>EVNLFCDGCSGQNKNSILPAMMLYTVQNSKNIEKISLRFFESFHGQSEGDSVHSTISNAVKRSGDVFVPSQLIPIFRLARNPPYEVHELQYTDFWNFKQFSKDLRILKTRQTNKGEYVNWTTFMEVFVEKNKQPKKCPYQIKFKTSHLQDEYRIIELKRQKMKIKGYSLEKLNKEPRKVDIAKYNDLVSL</sequence>